<comment type="caution">
    <text evidence="1">The sequence shown here is derived from an EMBL/GenBank/DDBJ whole genome shotgun (WGS) entry which is preliminary data.</text>
</comment>
<gene>
    <name evidence="1" type="ORF">MRB53_028011</name>
</gene>
<dbReference type="Proteomes" id="UP001234297">
    <property type="component" value="Chromosome 9"/>
</dbReference>
<evidence type="ECO:0000313" key="2">
    <source>
        <dbReference type="Proteomes" id="UP001234297"/>
    </source>
</evidence>
<evidence type="ECO:0000313" key="1">
    <source>
        <dbReference type="EMBL" id="KAJ8619482.1"/>
    </source>
</evidence>
<reference evidence="1 2" key="1">
    <citation type="journal article" date="2022" name="Hortic Res">
        <title>A haplotype resolved chromosomal level avocado genome allows analysis of novel avocado genes.</title>
        <authorList>
            <person name="Nath O."/>
            <person name="Fletcher S.J."/>
            <person name="Hayward A."/>
            <person name="Shaw L.M."/>
            <person name="Masouleh A.K."/>
            <person name="Furtado A."/>
            <person name="Henry R.J."/>
            <person name="Mitter N."/>
        </authorList>
    </citation>
    <scope>NUCLEOTIDE SEQUENCE [LARGE SCALE GENOMIC DNA]</scope>
    <source>
        <strain evidence="2">cv. Hass</strain>
    </source>
</reference>
<name>A0ACC2KEB6_PERAE</name>
<protein>
    <submittedName>
        <fullName evidence="1">Uncharacterized protein</fullName>
    </submittedName>
</protein>
<accession>A0ACC2KEB6</accession>
<keyword evidence="2" id="KW-1185">Reference proteome</keyword>
<sequence length="148" mass="16258">MSIDTSSLPSSLIGTKRGRLALRTEEPSREGGTGTEPRYAYGCAARAGEGTELRTVGPLNRGAEPRGWHRAQDGWPSEQRRRAARVVPLPDPDMLMAVPPELVKAPSSGRAGEGTELRTVGPLNRGAEPRGWYCYRTLICLWLCRQSW</sequence>
<dbReference type="EMBL" id="CM056817">
    <property type="protein sequence ID" value="KAJ8619482.1"/>
    <property type="molecule type" value="Genomic_DNA"/>
</dbReference>
<organism evidence="1 2">
    <name type="scientific">Persea americana</name>
    <name type="common">Avocado</name>
    <dbReference type="NCBI Taxonomy" id="3435"/>
    <lineage>
        <taxon>Eukaryota</taxon>
        <taxon>Viridiplantae</taxon>
        <taxon>Streptophyta</taxon>
        <taxon>Embryophyta</taxon>
        <taxon>Tracheophyta</taxon>
        <taxon>Spermatophyta</taxon>
        <taxon>Magnoliopsida</taxon>
        <taxon>Magnoliidae</taxon>
        <taxon>Laurales</taxon>
        <taxon>Lauraceae</taxon>
        <taxon>Persea</taxon>
    </lineage>
</organism>
<proteinExistence type="predicted"/>